<protein>
    <recommendedName>
        <fullName evidence="2">F-box domain-containing protein</fullName>
    </recommendedName>
</protein>
<evidence type="ECO:0000256" key="1">
    <source>
        <dbReference type="SAM" id="SignalP"/>
    </source>
</evidence>
<dbReference type="Gene3D" id="1.20.1280.50">
    <property type="match status" value="1"/>
</dbReference>
<dbReference type="Proteomes" id="UP000053989">
    <property type="component" value="Unassembled WGS sequence"/>
</dbReference>
<dbReference type="SUPFAM" id="SSF81383">
    <property type="entry name" value="F-box domain"/>
    <property type="match status" value="1"/>
</dbReference>
<dbReference type="InterPro" id="IPR001810">
    <property type="entry name" value="F-box_dom"/>
</dbReference>
<reference evidence="3 4" key="1">
    <citation type="submission" date="2014-04" db="EMBL/GenBank/DDBJ databases">
        <authorList>
            <consortium name="DOE Joint Genome Institute"/>
            <person name="Kuo A."/>
            <person name="Kohler A."/>
            <person name="Nagy L.G."/>
            <person name="Floudas D."/>
            <person name="Copeland A."/>
            <person name="Barry K.W."/>
            <person name="Cichocki N."/>
            <person name="Veneault-Fourrey C."/>
            <person name="LaButti K."/>
            <person name="Lindquist E.A."/>
            <person name="Lipzen A."/>
            <person name="Lundell T."/>
            <person name="Morin E."/>
            <person name="Murat C."/>
            <person name="Sun H."/>
            <person name="Tunlid A."/>
            <person name="Henrissat B."/>
            <person name="Grigoriev I.V."/>
            <person name="Hibbett D.S."/>
            <person name="Martin F."/>
            <person name="Nordberg H.P."/>
            <person name="Cantor M.N."/>
            <person name="Hua S.X."/>
        </authorList>
    </citation>
    <scope>NUCLEOTIDE SEQUENCE [LARGE SCALE GENOMIC DNA]</scope>
    <source>
        <strain evidence="3 4">Foug A</strain>
    </source>
</reference>
<dbReference type="InParanoid" id="A0A0C3E0Z2"/>
<sequence length="229" mass="26095">MFSLHLLLAAGIHSIDTMNELNKAWFDLDLLANKEKDLLETLLHTCKAIKANCKAFDAQKAKIDELVSKRPPAINRLPTELLSRIFTLCIRDRKFPEEPLHRIVGVSRRWRDTVLNDASFWTSIKVTRTQKVSLLKAQLKRSGSAPLDIWVDYLEPYSLESLSKFHELLDILVPHAERWHALIICGSSNTELVIQKINILRLPSLKRLSIRAYSASVPALSPTRVRSVP</sequence>
<dbReference type="EMBL" id="KN822045">
    <property type="protein sequence ID" value="KIM62164.1"/>
    <property type="molecule type" value="Genomic_DNA"/>
</dbReference>
<dbReference type="Pfam" id="PF12937">
    <property type="entry name" value="F-box-like"/>
    <property type="match status" value="1"/>
</dbReference>
<organism evidence="3 4">
    <name type="scientific">Scleroderma citrinum Foug A</name>
    <dbReference type="NCBI Taxonomy" id="1036808"/>
    <lineage>
        <taxon>Eukaryota</taxon>
        <taxon>Fungi</taxon>
        <taxon>Dikarya</taxon>
        <taxon>Basidiomycota</taxon>
        <taxon>Agaricomycotina</taxon>
        <taxon>Agaricomycetes</taxon>
        <taxon>Agaricomycetidae</taxon>
        <taxon>Boletales</taxon>
        <taxon>Sclerodermatineae</taxon>
        <taxon>Sclerodermataceae</taxon>
        <taxon>Scleroderma</taxon>
    </lineage>
</organism>
<dbReference type="HOGENOM" id="CLU_111684_0_0_1"/>
<gene>
    <name evidence="3" type="ORF">SCLCIDRAFT_849240</name>
</gene>
<reference evidence="4" key="2">
    <citation type="submission" date="2015-01" db="EMBL/GenBank/DDBJ databases">
        <title>Evolutionary Origins and Diversification of the Mycorrhizal Mutualists.</title>
        <authorList>
            <consortium name="DOE Joint Genome Institute"/>
            <consortium name="Mycorrhizal Genomics Consortium"/>
            <person name="Kohler A."/>
            <person name="Kuo A."/>
            <person name="Nagy L.G."/>
            <person name="Floudas D."/>
            <person name="Copeland A."/>
            <person name="Barry K.W."/>
            <person name="Cichocki N."/>
            <person name="Veneault-Fourrey C."/>
            <person name="LaButti K."/>
            <person name="Lindquist E.A."/>
            <person name="Lipzen A."/>
            <person name="Lundell T."/>
            <person name="Morin E."/>
            <person name="Murat C."/>
            <person name="Riley R."/>
            <person name="Ohm R."/>
            <person name="Sun H."/>
            <person name="Tunlid A."/>
            <person name="Henrissat B."/>
            <person name="Grigoriev I.V."/>
            <person name="Hibbett D.S."/>
            <person name="Martin F."/>
        </authorList>
    </citation>
    <scope>NUCLEOTIDE SEQUENCE [LARGE SCALE GENOMIC DNA]</scope>
    <source>
        <strain evidence="4">Foug A</strain>
    </source>
</reference>
<dbReference type="STRING" id="1036808.A0A0C3E0Z2"/>
<evidence type="ECO:0000313" key="3">
    <source>
        <dbReference type="EMBL" id="KIM62164.1"/>
    </source>
</evidence>
<keyword evidence="1" id="KW-0732">Signal</keyword>
<feature type="signal peptide" evidence="1">
    <location>
        <begin position="1"/>
        <end position="17"/>
    </location>
</feature>
<accession>A0A0C3E0Z2</accession>
<proteinExistence type="predicted"/>
<feature type="domain" description="F-box" evidence="2">
    <location>
        <begin position="71"/>
        <end position="124"/>
    </location>
</feature>
<dbReference type="AlphaFoldDB" id="A0A0C3E0Z2"/>
<evidence type="ECO:0000313" key="4">
    <source>
        <dbReference type="Proteomes" id="UP000053989"/>
    </source>
</evidence>
<dbReference type="InterPro" id="IPR036047">
    <property type="entry name" value="F-box-like_dom_sf"/>
</dbReference>
<keyword evidence="4" id="KW-1185">Reference proteome</keyword>
<dbReference type="OrthoDB" id="2686488at2759"/>
<dbReference type="PROSITE" id="PS50181">
    <property type="entry name" value="FBOX"/>
    <property type="match status" value="1"/>
</dbReference>
<evidence type="ECO:0000259" key="2">
    <source>
        <dbReference type="PROSITE" id="PS50181"/>
    </source>
</evidence>
<feature type="chain" id="PRO_5002174072" description="F-box domain-containing protein" evidence="1">
    <location>
        <begin position="18"/>
        <end position="229"/>
    </location>
</feature>
<name>A0A0C3E0Z2_9AGAM</name>